<dbReference type="HOGENOM" id="CLU_020027_0_4_9"/>
<name>E6U1G0_EVAC2</name>
<dbReference type="AlphaFoldDB" id="E6U1G0"/>
<feature type="domain" description="Beta-lactamase-related" evidence="3">
    <location>
        <begin position="17"/>
        <end position="317"/>
    </location>
</feature>
<dbReference type="eggNOG" id="COG1680">
    <property type="taxonomic scope" value="Bacteria"/>
</dbReference>
<dbReference type="InterPro" id="IPR050491">
    <property type="entry name" value="AmpC-like"/>
</dbReference>
<keyword evidence="2" id="KW-0472">Membrane</keyword>
<evidence type="ECO:0000259" key="3">
    <source>
        <dbReference type="Pfam" id="PF00144"/>
    </source>
</evidence>
<reference evidence="4 5" key="1">
    <citation type="submission" date="2010-12" db="EMBL/GenBank/DDBJ databases">
        <title>Complete sequence of Bacillus cellulosilyticus DSM 2522.</title>
        <authorList>
            <consortium name="US DOE Joint Genome Institute"/>
            <person name="Lucas S."/>
            <person name="Copeland A."/>
            <person name="Lapidus A."/>
            <person name="Cheng J.-F."/>
            <person name="Bruce D."/>
            <person name="Goodwin L."/>
            <person name="Pitluck S."/>
            <person name="Chertkov O."/>
            <person name="Detter J.C."/>
            <person name="Han C."/>
            <person name="Tapia R."/>
            <person name="Land M."/>
            <person name="Hauser L."/>
            <person name="Jeffries C."/>
            <person name="Kyrpides N."/>
            <person name="Ivanova N."/>
            <person name="Mikhailova N."/>
            <person name="Brumm P."/>
            <person name="Mead D."/>
            <person name="Woyke T."/>
        </authorList>
    </citation>
    <scope>NUCLEOTIDE SEQUENCE [LARGE SCALE GENOMIC DNA]</scope>
    <source>
        <strain evidence="5">ATCC 21833 / DSM 2522 / FERM P-1141 / JCM 9156 / N-4</strain>
    </source>
</reference>
<organism evidence="4 5">
    <name type="scientific">Evansella cellulosilytica (strain ATCC 21833 / DSM 2522 / FERM P-1141 / JCM 9156 / N-4)</name>
    <name type="common">Bacillus cellulosilyticus</name>
    <dbReference type="NCBI Taxonomy" id="649639"/>
    <lineage>
        <taxon>Bacteria</taxon>
        <taxon>Bacillati</taxon>
        <taxon>Bacillota</taxon>
        <taxon>Bacilli</taxon>
        <taxon>Bacillales</taxon>
        <taxon>Bacillaceae</taxon>
        <taxon>Evansella</taxon>
    </lineage>
</organism>
<accession>E6U1G0</accession>
<gene>
    <name evidence="4" type="ordered locus">Bcell_0931</name>
</gene>
<dbReference type="Pfam" id="PF00144">
    <property type="entry name" value="Beta-lactamase"/>
    <property type="match status" value="1"/>
</dbReference>
<dbReference type="SUPFAM" id="SSF56601">
    <property type="entry name" value="beta-lactamase/transpeptidase-like"/>
    <property type="match status" value="1"/>
</dbReference>
<evidence type="ECO:0000256" key="1">
    <source>
        <dbReference type="ARBA" id="ARBA00004370"/>
    </source>
</evidence>
<dbReference type="STRING" id="649639.Bcell_0931"/>
<dbReference type="OrthoDB" id="9803467at2"/>
<dbReference type="InterPro" id="IPR001466">
    <property type="entry name" value="Beta-lactam-related"/>
</dbReference>
<keyword evidence="5" id="KW-1185">Reference proteome</keyword>
<dbReference type="Proteomes" id="UP000001401">
    <property type="component" value="Chromosome"/>
</dbReference>
<dbReference type="PANTHER" id="PTHR46825">
    <property type="entry name" value="D-ALANYL-D-ALANINE-CARBOXYPEPTIDASE/ENDOPEPTIDASE AMPH"/>
    <property type="match status" value="1"/>
</dbReference>
<evidence type="ECO:0000313" key="4">
    <source>
        <dbReference type="EMBL" id="ADU29207.1"/>
    </source>
</evidence>
<proteinExistence type="predicted"/>
<dbReference type="PANTHER" id="PTHR46825:SF11">
    <property type="entry name" value="PENICILLIN-BINDING PROTEIN 4"/>
    <property type="match status" value="1"/>
</dbReference>
<dbReference type="InterPro" id="IPR012338">
    <property type="entry name" value="Beta-lactam/transpept-like"/>
</dbReference>
<dbReference type="GO" id="GO:0016020">
    <property type="term" value="C:membrane"/>
    <property type="evidence" value="ECO:0007669"/>
    <property type="project" value="UniProtKB-SubCell"/>
</dbReference>
<dbReference type="KEGG" id="bco:Bcell_0931"/>
<dbReference type="EMBL" id="CP002394">
    <property type="protein sequence ID" value="ADU29207.1"/>
    <property type="molecule type" value="Genomic_DNA"/>
</dbReference>
<protein>
    <submittedName>
        <fullName evidence="4">Beta-lactamase</fullName>
    </submittedName>
</protein>
<comment type="subcellular location">
    <subcellularLocation>
        <location evidence="1">Membrane</location>
    </subcellularLocation>
</comment>
<evidence type="ECO:0000256" key="2">
    <source>
        <dbReference type="ARBA" id="ARBA00023136"/>
    </source>
</evidence>
<evidence type="ECO:0000313" key="5">
    <source>
        <dbReference type="Proteomes" id="UP000001401"/>
    </source>
</evidence>
<dbReference type="RefSeq" id="WP_013487548.1">
    <property type="nucleotide sequence ID" value="NC_014829.1"/>
</dbReference>
<sequence length="433" mass="49764">MLEERIGKWIERYEKNKYLNGTLLITSNDRIIFNKGFGMANWEHMVPNKHNTKFRIGSLTKGFTALAIFQLHENGKLNIEDCISKYIANYPQGEKMTIYHCLTNTSGIPNYTSFSDFWSTSMRLPSSLKQLIDSFKNLQLNFEPGNKFEYSNSGYALLTAIIEEVSGMTYADYIKEKICYRLGMYHTGCDDGINVVPSLASGYSFWEKPIHPAYADLSFPLGAYGLYSTTEDLHIWDRALNTSQLLNKEQTVKMFTAHQDSYACGWMVSDVLGRRCIHHFGDISGFCSSFLSFVDEQVTIIYLSNMDVTPVDHLSKNIAKIMYGDNLALPAPVRQIDFTDKGVIEGKYYIQRDSMTIEITKKQNELYVTVPKRYGVLYKLKLVPISHNPSKTTFLTEMVNEQLVFHYSLSGQVKFLEYKDYNDHYHIAYKNKS</sequence>
<dbReference type="Gene3D" id="3.40.710.10">
    <property type="entry name" value="DD-peptidase/beta-lactamase superfamily"/>
    <property type="match status" value="1"/>
</dbReference>